<gene>
    <name evidence="1" type="ORF">PHACT_06895</name>
</gene>
<accession>A0A1E8CKS1</accession>
<proteinExistence type="predicted"/>
<dbReference type="EMBL" id="MASR01000001">
    <property type="protein sequence ID" value="OFE12902.1"/>
    <property type="molecule type" value="Genomic_DNA"/>
</dbReference>
<sequence>MLLSLFFVSGLALAQGRSVTIDGETFRDPMQPPWAVTDIRITESAAASGPRLSELSLSFVRAGGLSPVAVINDTQVTVGDEIEGAPVVEIRPGEVVLLIDGEEQVLTRFLRPVRTPVEN</sequence>
<comment type="caution">
    <text evidence="1">The sequence shown here is derived from an EMBL/GenBank/DDBJ whole genome shotgun (WGS) entry which is preliminary data.</text>
</comment>
<dbReference type="Proteomes" id="UP000175669">
    <property type="component" value="Unassembled WGS sequence"/>
</dbReference>
<keyword evidence="2" id="KW-1185">Reference proteome</keyword>
<dbReference type="STRING" id="1524254.PHACT_06895"/>
<name>A0A1E8CKS1_9GAMM</name>
<reference evidence="2" key="1">
    <citation type="submission" date="2016-07" db="EMBL/GenBank/DDBJ databases">
        <authorList>
            <person name="Florea S."/>
            <person name="Webb J.S."/>
            <person name="Jaromczyk J."/>
            <person name="Schardl C.L."/>
        </authorList>
    </citation>
    <scope>NUCLEOTIDE SEQUENCE [LARGE SCALE GENOMIC DNA]</scope>
    <source>
        <strain evidence="2">KCTC 42131</strain>
    </source>
</reference>
<dbReference type="AlphaFoldDB" id="A0A1E8CKS1"/>
<evidence type="ECO:0000313" key="1">
    <source>
        <dbReference type="EMBL" id="OFE12902.1"/>
    </source>
</evidence>
<evidence type="ECO:0000313" key="2">
    <source>
        <dbReference type="Proteomes" id="UP000175669"/>
    </source>
</evidence>
<protein>
    <submittedName>
        <fullName evidence="1">Uncharacterized protein</fullName>
    </submittedName>
</protein>
<organism evidence="1 2">
    <name type="scientific">Pseudohongiella acticola</name>
    <dbReference type="NCBI Taxonomy" id="1524254"/>
    <lineage>
        <taxon>Bacteria</taxon>
        <taxon>Pseudomonadati</taxon>
        <taxon>Pseudomonadota</taxon>
        <taxon>Gammaproteobacteria</taxon>
        <taxon>Pseudomonadales</taxon>
        <taxon>Pseudohongiellaceae</taxon>
        <taxon>Pseudohongiella</taxon>
    </lineage>
</organism>